<sequence>MGRCRGRFRPPVLAFHLRGWCVVCGVGSRSSCRLQPGLRPHHHSRVRREERSAPPHVYFLCRIWMDCGVPHLLLTWKQGPRFLLLLLSCFAPEHSALAFCSPVEPVQFWSDRGGPVVADSTVISLLIFLSQARPTLSSTGLAASTVPRIAGASSRLPRFQFQIVTIAGAAVMANEFPYGQVSHLPCLIIN</sequence>
<keyword evidence="3" id="KW-1185">Reference proteome</keyword>
<evidence type="ECO:0000313" key="3">
    <source>
        <dbReference type="Proteomes" id="UP000298652"/>
    </source>
</evidence>
<evidence type="ECO:0000313" key="2">
    <source>
        <dbReference type="EMBL" id="TKW13556.1"/>
    </source>
</evidence>
<organism evidence="2 3">
    <name type="scientific">Setaria viridis</name>
    <name type="common">Green bristlegrass</name>
    <name type="synonym">Setaria italica subsp. viridis</name>
    <dbReference type="NCBI Taxonomy" id="4556"/>
    <lineage>
        <taxon>Eukaryota</taxon>
        <taxon>Viridiplantae</taxon>
        <taxon>Streptophyta</taxon>
        <taxon>Embryophyta</taxon>
        <taxon>Tracheophyta</taxon>
        <taxon>Spermatophyta</taxon>
        <taxon>Magnoliopsida</taxon>
        <taxon>Liliopsida</taxon>
        <taxon>Poales</taxon>
        <taxon>Poaceae</taxon>
        <taxon>PACMAD clade</taxon>
        <taxon>Panicoideae</taxon>
        <taxon>Panicodae</taxon>
        <taxon>Paniceae</taxon>
        <taxon>Cenchrinae</taxon>
        <taxon>Setaria</taxon>
    </lineage>
</organism>
<gene>
    <name evidence="2" type="ORF">SEVIR_5G109500v2</name>
</gene>
<dbReference type="Gramene" id="TKW13556">
    <property type="protein sequence ID" value="TKW13556"/>
    <property type="gene ID" value="SEVIR_5G109500v2"/>
</dbReference>
<proteinExistence type="predicted"/>
<name>A0A4V6D6D1_SETVI</name>
<dbReference type="AlphaFoldDB" id="A0A4V6D6D1"/>
<dbReference type="Proteomes" id="UP000298652">
    <property type="component" value="Chromosome 5"/>
</dbReference>
<reference evidence="2" key="1">
    <citation type="submission" date="2019-03" db="EMBL/GenBank/DDBJ databases">
        <title>WGS assembly of Setaria viridis.</title>
        <authorList>
            <person name="Huang P."/>
            <person name="Jenkins J."/>
            <person name="Grimwood J."/>
            <person name="Barry K."/>
            <person name="Healey A."/>
            <person name="Mamidi S."/>
            <person name="Sreedasyam A."/>
            <person name="Shu S."/>
            <person name="Feldman M."/>
            <person name="Wu J."/>
            <person name="Yu Y."/>
            <person name="Chen C."/>
            <person name="Johnson J."/>
            <person name="Rokhsar D."/>
            <person name="Baxter I."/>
            <person name="Schmutz J."/>
            <person name="Brutnell T."/>
            <person name="Kellogg E."/>
        </authorList>
    </citation>
    <scope>NUCLEOTIDE SEQUENCE [LARGE SCALE GENOMIC DNA]</scope>
</reference>
<protein>
    <submittedName>
        <fullName evidence="2">Uncharacterized protein</fullName>
    </submittedName>
</protein>
<feature type="chain" id="PRO_5020395144" evidence="1">
    <location>
        <begin position="26"/>
        <end position="190"/>
    </location>
</feature>
<dbReference type="EMBL" id="CM016556">
    <property type="protein sequence ID" value="TKW13556.1"/>
    <property type="molecule type" value="Genomic_DNA"/>
</dbReference>
<accession>A0A4V6D6D1</accession>
<evidence type="ECO:0000256" key="1">
    <source>
        <dbReference type="SAM" id="SignalP"/>
    </source>
</evidence>
<keyword evidence="1" id="KW-0732">Signal</keyword>
<feature type="signal peptide" evidence="1">
    <location>
        <begin position="1"/>
        <end position="25"/>
    </location>
</feature>